<dbReference type="Gene3D" id="1.10.10.10">
    <property type="entry name" value="Winged helix-like DNA-binding domain superfamily/Winged helix DNA-binding domain"/>
    <property type="match status" value="1"/>
</dbReference>
<gene>
    <name evidence="5" type="ORF">PAI11_00260</name>
</gene>
<evidence type="ECO:0000256" key="1">
    <source>
        <dbReference type="ARBA" id="ARBA00023015"/>
    </source>
</evidence>
<evidence type="ECO:0000256" key="2">
    <source>
        <dbReference type="ARBA" id="ARBA00023125"/>
    </source>
</evidence>
<dbReference type="GO" id="GO:0003700">
    <property type="term" value="F:DNA-binding transcription factor activity"/>
    <property type="evidence" value="ECO:0007669"/>
    <property type="project" value="InterPro"/>
</dbReference>
<dbReference type="PROSITE" id="PS50987">
    <property type="entry name" value="HTH_ARSR_2"/>
    <property type="match status" value="1"/>
</dbReference>
<dbReference type="SMART" id="SM00418">
    <property type="entry name" value="HTH_ARSR"/>
    <property type="match status" value="1"/>
</dbReference>
<dbReference type="PANTHER" id="PTHR43132:SF6">
    <property type="entry name" value="HTH-TYPE TRANSCRIPTIONAL REPRESSOR CZRA"/>
    <property type="match status" value="1"/>
</dbReference>
<dbReference type="PANTHER" id="PTHR43132">
    <property type="entry name" value="ARSENICAL RESISTANCE OPERON REPRESSOR ARSR-RELATED"/>
    <property type="match status" value="1"/>
</dbReference>
<comment type="caution">
    <text evidence="5">The sequence shown here is derived from an EMBL/GenBank/DDBJ whole genome shotgun (WGS) entry which is preliminary data.</text>
</comment>
<dbReference type="Proteomes" id="UP000005143">
    <property type="component" value="Unassembled WGS sequence"/>
</dbReference>
<dbReference type="RefSeq" id="WP_007569567.1">
    <property type="nucleotide sequence ID" value="NZ_AGUD01000003.1"/>
</dbReference>
<dbReference type="NCBIfam" id="NF033788">
    <property type="entry name" value="HTH_metalloreg"/>
    <property type="match status" value="1"/>
</dbReference>
<dbReference type="InterPro" id="IPR036390">
    <property type="entry name" value="WH_DNA-bd_sf"/>
</dbReference>
<proteinExistence type="predicted"/>
<name>H0DZS1_9ACTN</name>
<dbReference type="OrthoDB" id="9810923at2"/>
<dbReference type="InterPro" id="IPR001845">
    <property type="entry name" value="HTH_ArsR_DNA-bd_dom"/>
</dbReference>
<keyword evidence="3" id="KW-0804">Transcription</keyword>
<evidence type="ECO:0000256" key="3">
    <source>
        <dbReference type="ARBA" id="ARBA00023163"/>
    </source>
</evidence>
<keyword evidence="2" id="KW-0238">DNA-binding</keyword>
<evidence type="ECO:0000259" key="4">
    <source>
        <dbReference type="PROSITE" id="PS50987"/>
    </source>
</evidence>
<dbReference type="PRINTS" id="PR00778">
    <property type="entry name" value="HTHARSR"/>
</dbReference>
<reference evidence="5 6" key="1">
    <citation type="journal article" date="2013" name="Biodegradation">
        <title>Quantitative proteomic analysis of ibuprofen-degrading Patulibacter sp. strain I11.</title>
        <authorList>
            <person name="Almeida B."/>
            <person name="Kjeldal H."/>
            <person name="Lolas I."/>
            <person name="Knudsen A.D."/>
            <person name="Carvalho G."/>
            <person name="Nielsen K.L."/>
            <person name="Barreto Crespo M.T."/>
            <person name="Stensballe A."/>
            <person name="Nielsen J.L."/>
        </authorList>
    </citation>
    <scope>NUCLEOTIDE SEQUENCE [LARGE SCALE GENOMIC DNA]</scope>
    <source>
        <strain evidence="5 6">I11</strain>
    </source>
</reference>
<dbReference type="Pfam" id="PF01022">
    <property type="entry name" value="HTH_5"/>
    <property type="match status" value="1"/>
</dbReference>
<keyword evidence="6" id="KW-1185">Reference proteome</keyword>
<protein>
    <submittedName>
        <fullName evidence="5">Transcriptional regulator ArsR family</fullName>
    </submittedName>
</protein>
<dbReference type="SUPFAM" id="SSF46785">
    <property type="entry name" value="Winged helix' DNA-binding domain"/>
    <property type="match status" value="1"/>
</dbReference>
<dbReference type="EMBL" id="AGUD01000003">
    <property type="protein sequence ID" value="EHN13025.1"/>
    <property type="molecule type" value="Genomic_DNA"/>
</dbReference>
<evidence type="ECO:0000313" key="6">
    <source>
        <dbReference type="Proteomes" id="UP000005143"/>
    </source>
</evidence>
<dbReference type="InterPro" id="IPR036388">
    <property type="entry name" value="WH-like_DNA-bd_sf"/>
</dbReference>
<evidence type="ECO:0000313" key="5">
    <source>
        <dbReference type="EMBL" id="EHN13025.1"/>
    </source>
</evidence>
<organism evidence="5 6">
    <name type="scientific">Patulibacter medicamentivorans</name>
    <dbReference type="NCBI Taxonomy" id="1097667"/>
    <lineage>
        <taxon>Bacteria</taxon>
        <taxon>Bacillati</taxon>
        <taxon>Actinomycetota</taxon>
        <taxon>Thermoleophilia</taxon>
        <taxon>Solirubrobacterales</taxon>
        <taxon>Patulibacteraceae</taxon>
        <taxon>Patulibacter</taxon>
    </lineage>
</organism>
<dbReference type="AlphaFoldDB" id="H0DZS1"/>
<sequence>MPHPSEHEPAGRPLSGVEAAALAEGLQAFATASRLRLLWALLDGELPVEELAQRSELTPSAASHQLRVLRQARLVAVRRSGRQAFYRLHDHHLPDLLASMRHHHEHVHPPAGAFAPEAERTSAR</sequence>
<dbReference type="GO" id="GO:0003677">
    <property type="term" value="F:DNA binding"/>
    <property type="evidence" value="ECO:0007669"/>
    <property type="project" value="UniProtKB-KW"/>
</dbReference>
<feature type="domain" description="HTH arsR-type" evidence="4">
    <location>
        <begin position="14"/>
        <end position="108"/>
    </location>
</feature>
<keyword evidence="1" id="KW-0805">Transcription regulation</keyword>
<dbReference type="InterPro" id="IPR011991">
    <property type="entry name" value="ArsR-like_HTH"/>
</dbReference>
<dbReference type="InterPro" id="IPR051011">
    <property type="entry name" value="Metal_resp_trans_reg"/>
</dbReference>
<dbReference type="CDD" id="cd00090">
    <property type="entry name" value="HTH_ARSR"/>
    <property type="match status" value="1"/>
</dbReference>
<accession>H0DZS1</accession>